<reference evidence="6" key="2">
    <citation type="submission" date="2020-09" db="EMBL/GenBank/DDBJ databases">
        <authorList>
            <person name="Sun Q."/>
            <person name="Ohkuma M."/>
        </authorList>
    </citation>
    <scope>NUCLEOTIDE SEQUENCE</scope>
    <source>
        <strain evidence="6">JCM 4637</strain>
    </source>
</reference>
<accession>A0A918WTU2</accession>
<dbReference type="Pfam" id="PF00392">
    <property type="entry name" value="GntR"/>
    <property type="match status" value="1"/>
</dbReference>
<feature type="region of interest" description="Disordered" evidence="4">
    <location>
        <begin position="1"/>
        <end position="21"/>
    </location>
</feature>
<evidence type="ECO:0000256" key="4">
    <source>
        <dbReference type="SAM" id="MobiDB-lite"/>
    </source>
</evidence>
<dbReference type="InterPro" id="IPR036390">
    <property type="entry name" value="WH_DNA-bd_sf"/>
</dbReference>
<gene>
    <name evidence="6" type="ORF">GCM10010334_10490</name>
</gene>
<sequence length="278" mass="30911">MADTLRDRIRRGEIKAGEPMPTQGRLAEEFCVERGTIRQALRILHTEGLLTEATRGAPAKVAATSPVTATGDPVGTTPQPTVSALGPRLARAFEAEEVRIDALSLTSESLMLAMTEPLRLIHENRLKPVNITLRVLLPARNIELAFPKGLEPSEASLVHQRWLQQRNSQGHVLRNTLRSLYRSHGIDVTVTFRALPFTPPLKLYVLNGSEALFAYYQVTKRPEVIEDVNLEMYDTLGPESVLFAFDAEKGPRDAAFVEQSAKWFDALWNTITSDLTLS</sequence>
<evidence type="ECO:0000256" key="1">
    <source>
        <dbReference type="ARBA" id="ARBA00023015"/>
    </source>
</evidence>
<feature type="domain" description="HTH gntR-type" evidence="5">
    <location>
        <begin position="1"/>
        <end position="64"/>
    </location>
</feature>
<evidence type="ECO:0000313" key="6">
    <source>
        <dbReference type="EMBL" id="GHC82335.1"/>
    </source>
</evidence>
<dbReference type="SMART" id="SM00345">
    <property type="entry name" value="HTH_GNTR"/>
    <property type="match status" value="1"/>
</dbReference>
<feature type="compositionally biased region" description="Basic and acidic residues" evidence="4">
    <location>
        <begin position="1"/>
        <end position="16"/>
    </location>
</feature>
<dbReference type="Proteomes" id="UP000638353">
    <property type="component" value="Unassembled WGS sequence"/>
</dbReference>
<dbReference type="InterPro" id="IPR036388">
    <property type="entry name" value="WH-like_DNA-bd_sf"/>
</dbReference>
<name>A0A918WTU2_9ACTN</name>
<proteinExistence type="predicted"/>
<dbReference type="InterPro" id="IPR000524">
    <property type="entry name" value="Tscrpt_reg_HTH_GntR"/>
</dbReference>
<dbReference type="GO" id="GO:0003677">
    <property type="term" value="F:DNA binding"/>
    <property type="evidence" value="ECO:0007669"/>
    <property type="project" value="UniProtKB-KW"/>
</dbReference>
<dbReference type="EMBL" id="BMVC01000002">
    <property type="protein sequence ID" value="GHC82335.1"/>
    <property type="molecule type" value="Genomic_DNA"/>
</dbReference>
<dbReference type="PROSITE" id="PS50949">
    <property type="entry name" value="HTH_GNTR"/>
    <property type="match status" value="1"/>
</dbReference>
<dbReference type="AlphaFoldDB" id="A0A918WTU2"/>
<dbReference type="Gene3D" id="1.10.10.10">
    <property type="entry name" value="Winged helix-like DNA-binding domain superfamily/Winged helix DNA-binding domain"/>
    <property type="match status" value="1"/>
</dbReference>
<protein>
    <submittedName>
        <fullName evidence="6">GntR family transcriptional regulator</fullName>
    </submittedName>
</protein>
<reference evidence="6" key="1">
    <citation type="journal article" date="2014" name="Int. J. Syst. Evol. Microbiol.">
        <title>Complete genome sequence of Corynebacterium casei LMG S-19264T (=DSM 44701T), isolated from a smear-ripened cheese.</title>
        <authorList>
            <consortium name="US DOE Joint Genome Institute (JGI-PGF)"/>
            <person name="Walter F."/>
            <person name="Albersmeier A."/>
            <person name="Kalinowski J."/>
            <person name="Ruckert C."/>
        </authorList>
    </citation>
    <scope>NUCLEOTIDE SEQUENCE</scope>
    <source>
        <strain evidence="6">JCM 4637</strain>
    </source>
</reference>
<organism evidence="6 7">
    <name type="scientific">Streptomyces finlayi</name>
    <dbReference type="NCBI Taxonomy" id="67296"/>
    <lineage>
        <taxon>Bacteria</taxon>
        <taxon>Bacillati</taxon>
        <taxon>Actinomycetota</taxon>
        <taxon>Actinomycetes</taxon>
        <taxon>Kitasatosporales</taxon>
        <taxon>Streptomycetaceae</taxon>
        <taxon>Streptomyces</taxon>
    </lineage>
</organism>
<comment type="caution">
    <text evidence="6">The sequence shown here is derived from an EMBL/GenBank/DDBJ whole genome shotgun (WGS) entry which is preliminary data.</text>
</comment>
<feature type="region of interest" description="Disordered" evidence="4">
    <location>
        <begin position="61"/>
        <end position="80"/>
    </location>
</feature>
<dbReference type="SUPFAM" id="SSF46785">
    <property type="entry name" value="Winged helix' DNA-binding domain"/>
    <property type="match status" value="1"/>
</dbReference>
<evidence type="ECO:0000313" key="7">
    <source>
        <dbReference type="Proteomes" id="UP000638353"/>
    </source>
</evidence>
<evidence type="ECO:0000259" key="5">
    <source>
        <dbReference type="PROSITE" id="PS50949"/>
    </source>
</evidence>
<keyword evidence="1" id="KW-0805">Transcription regulation</keyword>
<evidence type="ECO:0000256" key="3">
    <source>
        <dbReference type="ARBA" id="ARBA00023163"/>
    </source>
</evidence>
<dbReference type="PRINTS" id="PR00035">
    <property type="entry name" value="HTHGNTR"/>
</dbReference>
<keyword evidence="2" id="KW-0238">DNA-binding</keyword>
<dbReference type="CDD" id="cd07377">
    <property type="entry name" value="WHTH_GntR"/>
    <property type="match status" value="1"/>
</dbReference>
<evidence type="ECO:0000256" key="2">
    <source>
        <dbReference type="ARBA" id="ARBA00023125"/>
    </source>
</evidence>
<keyword evidence="3" id="KW-0804">Transcription</keyword>
<dbReference type="GO" id="GO:0003700">
    <property type="term" value="F:DNA-binding transcription factor activity"/>
    <property type="evidence" value="ECO:0007669"/>
    <property type="project" value="InterPro"/>
</dbReference>